<protein>
    <recommendedName>
        <fullName evidence="1">ESAT-6-like protein</fullName>
    </recommendedName>
</protein>
<dbReference type="InterPro" id="IPR010310">
    <property type="entry name" value="T7SS_ESAT-6-like"/>
</dbReference>
<keyword evidence="3" id="KW-1185">Reference proteome</keyword>
<evidence type="ECO:0000313" key="3">
    <source>
        <dbReference type="Proteomes" id="UP000077143"/>
    </source>
</evidence>
<dbReference type="OrthoDB" id="4738087at2"/>
<organism evidence="2 3">
    <name type="scientific">Mycobacterium adipatum</name>
    <dbReference type="NCBI Taxonomy" id="1682113"/>
    <lineage>
        <taxon>Bacteria</taxon>
        <taxon>Bacillati</taxon>
        <taxon>Actinomycetota</taxon>
        <taxon>Actinomycetes</taxon>
        <taxon>Mycobacteriales</taxon>
        <taxon>Mycobacteriaceae</taxon>
        <taxon>Mycobacterium</taxon>
    </lineage>
</organism>
<gene>
    <name evidence="2" type="ORF">A7U43_28360</name>
</gene>
<keyword evidence="2" id="KW-0614">Plasmid</keyword>
<dbReference type="Pfam" id="PF06013">
    <property type="entry name" value="WXG100"/>
    <property type="match status" value="1"/>
</dbReference>
<name>A0A172UWL6_9MYCO</name>
<dbReference type="InterPro" id="IPR036689">
    <property type="entry name" value="ESAT-6-like_sf"/>
</dbReference>
<accession>A0A172UWL6</accession>
<dbReference type="RefSeq" id="WP_068004187.1">
    <property type="nucleotide sequence ID" value="NZ_CP015597.1"/>
</dbReference>
<dbReference type="SUPFAM" id="SSF140453">
    <property type="entry name" value="EsxAB dimer-like"/>
    <property type="match status" value="1"/>
</dbReference>
<evidence type="ECO:0000313" key="2">
    <source>
        <dbReference type="EMBL" id="ANE83433.1"/>
    </source>
</evidence>
<dbReference type="EMBL" id="CP015597">
    <property type="protein sequence ID" value="ANE83433.1"/>
    <property type="molecule type" value="Genomic_DNA"/>
</dbReference>
<geneLocation type="plasmid" evidence="3">
    <name>pmyc1</name>
</geneLocation>
<comment type="similarity">
    <text evidence="1">Belongs to the WXG100 family.</text>
</comment>
<dbReference type="AlphaFoldDB" id="A0A172UWL6"/>
<dbReference type="Gene3D" id="1.10.287.1060">
    <property type="entry name" value="ESAT-6-like"/>
    <property type="match status" value="1"/>
</dbReference>
<evidence type="ECO:0000256" key="1">
    <source>
        <dbReference type="RuleBase" id="RU362001"/>
    </source>
</evidence>
<dbReference type="Proteomes" id="UP000077143">
    <property type="component" value="Plasmid pMYC1"/>
</dbReference>
<proteinExistence type="inferred from homology"/>
<dbReference type="KEGG" id="madi:A7U43_28360"/>
<dbReference type="NCBIfam" id="TIGR03930">
    <property type="entry name" value="WXG100_ESAT6"/>
    <property type="match status" value="1"/>
</dbReference>
<sequence>MSQILYNYPGMKEVVGQMQTQATSLDALGGNVEAEQAALGAAWQGPTGMTVNQWIAQWNAALQETITGLRGMATAYDDNTNQMMGRDAHQGAKWG</sequence>
<reference evidence="2 3" key="1">
    <citation type="submission" date="2016-05" db="EMBL/GenBank/DDBJ databases">
        <title>Complete genome sequence of a phthalic acid esters degrading Mycobacterium sp. YC-RL4.</title>
        <authorList>
            <person name="Ren L."/>
            <person name="Fan S."/>
            <person name="Ruth N."/>
            <person name="Jia Y."/>
            <person name="Wang J."/>
            <person name="Qiao C."/>
        </authorList>
    </citation>
    <scope>NUCLEOTIDE SEQUENCE [LARGE SCALE GENOMIC DNA]</scope>
    <source>
        <strain evidence="2 3">YC-RL4</strain>
        <plasmid evidence="3">pmyc1</plasmid>
    </source>
</reference>